<name>A0A7X5R3M1_9MICO</name>
<sequence>MSIRIERNTVLTERRQSMVSDAVGRLISSTTLAICVVGPSGVGKTLLAQQIALGLVNDPSAILPIHCFEALSASPGAALAGALGLTTDGGLQPLLAAAGAALAGLATVGPVVLLVNNAEHLDQVSGAGLVQCARMPGVKLVITASDGARLPTALQQLWESGECERLDLGPFDVEESAEYLAGLFAERVTVGTIQRLFAATGGHPLLLREAVHDVAQSEQLHVSDGLVSLSDSADALGARLSDLVAARLARADDVVRQTTEILALAGPVPVSVIRQLVSDAQMDSILAGGFVERVVITVPCLHVRSEIAAEAIRNGLSIRVMREHFERFQNLLGSASHQPGFGIDRALWALACGAEITNAELFAAVHEASAVHRYESVITMTDEMLGRDGNLLDRSLLLMRAQALFVTGQERRSRRTLDSLVEAGDREGVMLAALVMHSAEETVSFFDTTSGRENVTRALDLLDERSVQFPEHEPSWSAYAAALLVRQGDTEVVEELLQAAENTKLPVHVRAEVCTHLSIALTLRGRPLLAQEYALRYLGFDFVSPDASPWLDGDLMHALSLAQFALGIPVQELTASGAGVDWNRVDLRFANLHAGAGLLCHDLGHAALALGEFRQGVLELAENDYSNIGSYVLAGAAGSAALLGNAELAAKYRTAAGTEWVGTARMVGAEARRLLLLPTLLCDGEAALAETGQQLVASLQSTGDMYAELRVLHDLFRFGVAVDLTRATALASAVEGQLADALELLFTGVVLQDADRLGRAVQAFLAGERQLYAAEAAVLQARVLLVAGDDRRAAESRAAATELLLPLGSVNTPILGRRWSDDDTLTSREQQIAELAARGSSNREIAEEMVLSQRTVEGHLQRVYAKLEIDGRAQLMPADARYPKVP</sequence>
<dbReference type="CDD" id="cd06170">
    <property type="entry name" value="LuxR_C_like"/>
    <property type="match status" value="1"/>
</dbReference>
<dbReference type="InterPro" id="IPR036388">
    <property type="entry name" value="WH-like_DNA-bd_sf"/>
</dbReference>
<protein>
    <submittedName>
        <fullName evidence="5">DNA-binding NarL/FixJ family response regulator</fullName>
    </submittedName>
</protein>
<proteinExistence type="predicted"/>
<dbReference type="PANTHER" id="PTHR44688">
    <property type="entry name" value="DNA-BINDING TRANSCRIPTIONAL ACTIVATOR DEVR_DOSR"/>
    <property type="match status" value="1"/>
</dbReference>
<dbReference type="InterPro" id="IPR027417">
    <property type="entry name" value="P-loop_NTPase"/>
</dbReference>
<organism evidence="5 6">
    <name type="scientific">Lysinibacter cavernae</name>
    <dbReference type="NCBI Taxonomy" id="1640652"/>
    <lineage>
        <taxon>Bacteria</taxon>
        <taxon>Bacillati</taxon>
        <taxon>Actinomycetota</taxon>
        <taxon>Actinomycetes</taxon>
        <taxon>Micrococcales</taxon>
        <taxon>Microbacteriaceae</taxon>
        <taxon>Lysinibacter</taxon>
    </lineage>
</organism>
<dbReference type="RefSeq" id="WP_167151937.1">
    <property type="nucleotide sequence ID" value="NZ_JAAMOX010000003.1"/>
</dbReference>
<evidence type="ECO:0000259" key="4">
    <source>
        <dbReference type="PROSITE" id="PS50043"/>
    </source>
</evidence>
<reference evidence="5 6" key="1">
    <citation type="submission" date="2020-02" db="EMBL/GenBank/DDBJ databases">
        <title>Sequencing the genomes of 1000 actinobacteria strains.</title>
        <authorList>
            <person name="Klenk H.-P."/>
        </authorList>
    </citation>
    <scope>NUCLEOTIDE SEQUENCE [LARGE SCALE GENOMIC DNA]</scope>
    <source>
        <strain evidence="5 6">DSM 27960</strain>
    </source>
</reference>
<dbReference type="InterPro" id="IPR049945">
    <property type="entry name" value="AAA_22"/>
</dbReference>
<dbReference type="PRINTS" id="PR00038">
    <property type="entry name" value="HTHLUXR"/>
</dbReference>
<evidence type="ECO:0000313" key="5">
    <source>
        <dbReference type="EMBL" id="NIH55053.1"/>
    </source>
</evidence>
<dbReference type="Gene3D" id="1.10.10.10">
    <property type="entry name" value="Winged helix-like DNA-binding domain superfamily/Winged helix DNA-binding domain"/>
    <property type="match status" value="1"/>
</dbReference>
<evidence type="ECO:0000256" key="3">
    <source>
        <dbReference type="ARBA" id="ARBA00023163"/>
    </source>
</evidence>
<dbReference type="SUPFAM" id="SSF46894">
    <property type="entry name" value="C-terminal effector domain of the bipartite response regulators"/>
    <property type="match status" value="1"/>
</dbReference>
<dbReference type="GO" id="GO:0016887">
    <property type="term" value="F:ATP hydrolysis activity"/>
    <property type="evidence" value="ECO:0007669"/>
    <property type="project" value="InterPro"/>
</dbReference>
<dbReference type="EMBL" id="JAAMOX010000003">
    <property type="protein sequence ID" value="NIH55053.1"/>
    <property type="molecule type" value="Genomic_DNA"/>
</dbReference>
<dbReference type="InterPro" id="IPR016032">
    <property type="entry name" value="Sig_transdc_resp-reg_C-effctor"/>
</dbReference>
<dbReference type="AlphaFoldDB" id="A0A7X5R3M1"/>
<evidence type="ECO:0000313" key="6">
    <source>
        <dbReference type="Proteomes" id="UP000541033"/>
    </source>
</evidence>
<dbReference type="Pfam" id="PF13401">
    <property type="entry name" value="AAA_22"/>
    <property type="match status" value="1"/>
</dbReference>
<keyword evidence="1" id="KW-0805">Transcription regulation</keyword>
<dbReference type="Proteomes" id="UP000541033">
    <property type="component" value="Unassembled WGS sequence"/>
</dbReference>
<gene>
    <name evidence="5" type="ORF">FHX76_002968</name>
</gene>
<dbReference type="GO" id="GO:0003677">
    <property type="term" value="F:DNA binding"/>
    <property type="evidence" value="ECO:0007669"/>
    <property type="project" value="UniProtKB-KW"/>
</dbReference>
<evidence type="ECO:0000256" key="2">
    <source>
        <dbReference type="ARBA" id="ARBA00023125"/>
    </source>
</evidence>
<accession>A0A7X5R3M1</accession>
<dbReference type="SUPFAM" id="SSF52540">
    <property type="entry name" value="P-loop containing nucleoside triphosphate hydrolases"/>
    <property type="match status" value="1"/>
</dbReference>
<dbReference type="PROSITE" id="PS00622">
    <property type="entry name" value="HTH_LUXR_1"/>
    <property type="match status" value="1"/>
</dbReference>
<dbReference type="SMART" id="SM00421">
    <property type="entry name" value="HTH_LUXR"/>
    <property type="match status" value="1"/>
</dbReference>
<keyword evidence="6" id="KW-1185">Reference proteome</keyword>
<dbReference type="InterPro" id="IPR000792">
    <property type="entry name" value="Tscrpt_reg_LuxR_C"/>
</dbReference>
<keyword evidence="2 5" id="KW-0238">DNA-binding</keyword>
<evidence type="ECO:0000256" key="1">
    <source>
        <dbReference type="ARBA" id="ARBA00023015"/>
    </source>
</evidence>
<dbReference type="GO" id="GO:0006355">
    <property type="term" value="P:regulation of DNA-templated transcription"/>
    <property type="evidence" value="ECO:0007669"/>
    <property type="project" value="InterPro"/>
</dbReference>
<dbReference type="Pfam" id="PF00196">
    <property type="entry name" value="GerE"/>
    <property type="match status" value="1"/>
</dbReference>
<dbReference type="PANTHER" id="PTHR44688:SF16">
    <property type="entry name" value="DNA-BINDING TRANSCRIPTIONAL ACTIVATOR DEVR_DOSR"/>
    <property type="match status" value="1"/>
</dbReference>
<comment type="caution">
    <text evidence="5">The sequence shown here is derived from an EMBL/GenBank/DDBJ whole genome shotgun (WGS) entry which is preliminary data.</text>
</comment>
<keyword evidence="3" id="KW-0804">Transcription</keyword>
<dbReference type="PROSITE" id="PS50043">
    <property type="entry name" value="HTH_LUXR_2"/>
    <property type="match status" value="1"/>
</dbReference>
<feature type="domain" description="HTH luxR-type" evidence="4">
    <location>
        <begin position="818"/>
        <end position="886"/>
    </location>
</feature>